<gene>
    <name evidence="4" type="ORF">GCM10017566_45750</name>
</gene>
<feature type="compositionally biased region" description="Basic residues" evidence="1">
    <location>
        <begin position="45"/>
        <end position="54"/>
    </location>
</feature>
<dbReference type="InterPro" id="IPR002938">
    <property type="entry name" value="FAD-bd"/>
</dbReference>
<dbReference type="OrthoDB" id="9790035at2"/>
<dbReference type="InterPro" id="IPR036188">
    <property type="entry name" value="FAD/NAD-bd_sf"/>
</dbReference>
<feature type="domain" description="FAD-binding" evidence="3">
    <location>
        <begin position="128"/>
        <end position="342"/>
    </location>
</feature>
<keyword evidence="5" id="KW-1185">Reference proteome</keyword>
<feature type="domain" description="Pyridine nucleotide-disulphide oxidoreductase N-terminal" evidence="2">
    <location>
        <begin position="5"/>
        <end position="39"/>
    </location>
</feature>
<dbReference type="EMBL" id="BNAV01000006">
    <property type="protein sequence ID" value="GHF66779.1"/>
    <property type="molecule type" value="Genomic_DNA"/>
</dbReference>
<dbReference type="AlphaFoldDB" id="A0A8H9J0J3"/>
<comment type="caution">
    <text evidence="4">The sequence shown here is derived from an EMBL/GenBank/DDBJ whole genome shotgun (WGS) entry which is preliminary data.</text>
</comment>
<dbReference type="Gene3D" id="3.50.50.60">
    <property type="entry name" value="FAD/NAD(P)-binding domain"/>
    <property type="match status" value="1"/>
</dbReference>
<dbReference type="Pfam" id="PF01494">
    <property type="entry name" value="FAD_binding_3"/>
    <property type="match status" value="1"/>
</dbReference>
<protein>
    <submittedName>
        <fullName evidence="4">Hydroxylase</fullName>
    </submittedName>
</protein>
<proteinExistence type="predicted"/>
<reference evidence="4" key="2">
    <citation type="submission" date="2020-09" db="EMBL/GenBank/DDBJ databases">
        <authorList>
            <person name="Sun Q."/>
            <person name="Zhou Y."/>
        </authorList>
    </citation>
    <scope>NUCLEOTIDE SEQUENCE</scope>
    <source>
        <strain evidence="4">CGMCC 4.7679</strain>
    </source>
</reference>
<evidence type="ECO:0000313" key="5">
    <source>
        <dbReference type="Proteomes" id="UP000658656"/>
    </source>
</evidence>
<dbReference type="InterPro" id="IPR039648">
    <property type="entry name" value="DHPH_N"/>
</dbReference>
<evidence type="ECO:0000259" key="3">
    <source>
        <dbReference type="Pfam" id="PF01494"/>
    </source>
</evidence>
<accession>A0A8H9J0J3</accession>
<evidence type="ECO:0000256" key="1">
    <source>
        <dbReference type="SAM" id="MobiDB-lite"/>
    </source>
</evidence>
<sequence length="434" mass="46649">MRQGHAVVLGGGFAGLVTAGALTGFYRQVTVIDRDPAPAPDQHRRGTSHGRHAHNLLPGGALAMEEIFPGILRELATDGAVVADVLTGYRFYLAGRELPQVPIGAEAVQAAYPRYEAHLRRRLLGGDGVRLLTDTDIAGLAFDEARVTGVRIVRHEPGGEETLPADLVVDAMGRSGRTPAWLRELGYQQPEEDRVSLDVAYASRMIRLTPEGAERAGRLVGGDINSIPRSMVLLAVEGGRHVLTLTGYGPGNRPPTDERGFADFVATAAPPDLVRSVLAAEPLEAIASYRFPAAVWRRYERLHRFPDGLLVTGDALCSLNPVNGQGMTIAAMEAVALRQCLARGRHDLSRRFFSAAARLVAGPWQLGARRSAPSRTGAARLQAAVLNRVITAATRDDVVGAQFARVMGLLDPPSSLARPRVLWHVLRQGAAAQR</sequence>
<dbReference type="GO" id="GO:0071949">
    <property type="term" value="F:FAD binding"/>
    <property type="evidence" value="ECO:0007669"/>
    <property type="project" value="InterPro"/>
</dbReference>
<dbReference type="PANTHER" id="PTHR43422:SF3">
    <property type="entry name" value="THIAMINE THIAZOLE SYNTHASE"/>
    <property type="match status" value="1"/>
</dbReference>
<dbReference type="PANTHER" id="PTHR43422">
    <property type="entry name" value="THIAMINE THIAZOLE SYNTHASE"/>
    <property type="match status" value="1"/>
</dbReference>
<dbReference type="SUPFAM" id="SSF51905">
    <property type="entry name" value="FAD/NAD(P)-binding domain"/>
    <property type="match status" value="1"/>
</dbReference>
<dbReference type="Proteomes" id="UP000658656">
    <property type="component" value="Unassembled WGS sequence"/>
</dbReference>
<dbReference type="RefSeq" id="WP_145932837.1">
    <property type="nucleotide sequence ID" value="NZ_BNAV01000006.1"/>
</dbReference>
<name>A0A8H9J0J3_9PSEU</name>
<reference evidence="4" key="1">
    <citation type="journal article" date="2014" name="Int. J. Syst. Evol. Microbiol.">
        <title>Complete genome sequence of Corynebacterium casei LMG S-19264T (=DSM 44701T), isolated from a smear-ripened cheese.</title>
        <authorList>
            <consortium name="US DOE Joint Genome Institute (JGI-PGF)"/>
            <person name="Walter F."/>
            <person name="Albersmeier A."/>
            <person name="Kalinowski J."/>
            <person name="Ruckert C."/>
        </authorList>
    </citation>
    <scope>NUCLEOTIDE SEQUENCE</scope>
    <source>
        <strain evidence="4">CGMCC 4.7679</strain>
    </source>
</reference>
<evidence type="ECO:0000313" key="4">
    <source>
        <dbReference type="EMBL" id="GHF66779.1"/>
    </source>
</evidence>
<feature type="region of interest" description="Disordered" evidence="1">
    <location>
        <begin position="35"/>
        <end position="54"/>
    </location>
</feature>
<evidence type="ECO:0000259" key="2">
    <source>
        <dbReference type="Pfam" id="PF00070"/>
    </source>
</evidence>
<organism evidence="4 5">
    <name type="scientific">Amycolatopsis bartoniae</name>
    <dbReference type="NCBI Taxonomy" id="941986"/>
    <lineage>
        <taxon>Bacteria</taxon>
        <taxon>Bacillati</taxon>
        <taxon>Actinomycetota</taxon>
        <taxon>Actinomycetes</taxon>
        <taxon>Pseudonocardiales</taxon>
        <taxon>Pseudonocardiaceae</taxon>
        <taxon>Amycolatopsis</taxon>
    </lineage>
</organism>
<dbReference type="Pfam" id="PF00070">
    <property type="entry name" value="Pyr_redox"/>
    <property type="match status" value="1"/>
</dbReference>
<feature type="compositionally biased region" description="Basic and acidic residues" evidence="1">
    <location>
        <begin position="35"/>
        <end position="44"/>
    </location>
</feature>